<reference evidence="3 4" key="1">
    <citation type="submission" date="2024-09" db="EMBL/GenBank/DDBJ databases">
        <title>Itraconazole resistance in Madurella fahalii resulting from another homologue of gene encoding cytochrome P450 14-alpha sterol demethylase (CYP51).</title>
        <authorList>
            <person name="Yoshioka I."/>
            <person name="Fahal A.H."/>
            <person name="Kaneko S."/>
            <person name="Yaguchi T."/>
        </authorList>
    </citation>
    <scope>NUCLEOTIDE SEQUENCE [LARGE SCALE GENOMIC DNA]</scope>
    <source>
        <strain evidence="3 4">IFM 68171</strain>
    </source>
</reference>
<evidence type="ECO:0000259" key="2">
    <source>
        <dbReference type="PROSITE" id="PS51837"/>
    </source>
</evidence>
<dbReference type="GeneID" id="98176520"/>
<evidence type="ECO:0000256" key="1">
    <source>
        <dbReference type="SAM" id="MobiDB-lite"/>
    </source>
</evidence>
<dbReference type="RefSeq" id="XP_070917298.1">
    <property type="nucleotide sequence ID" value="XM_071061197.1"/>
</dbReference>
<dbReference type="SMART" id="SM00714">
    <property type="entry name" value="LITAF"/>
    <property type="match status" value="1"/>
</dbReference>
<proteinExistence type="predicted"/>
<feature type="domain" description="LITAF" evidence="2">
    <location>
        <begin position="80"/>
        <end position="163"/>
    </location>
</feature>
<dbReference type="InterPro" id="IPR006629">
    <property type="entry name" value="LITAF"/>
</dbReference>
<evidence type="ECO:0000313" key="4">
    <source>
        <dbReference type="Proteomes" id="UP001628179"/>
    </source>
</evidence>
<dbReference type="Pfam" id="PF10601">
    <property type="entry name" value="zf-LITAF-like"/>
    <property type="match status" value="1"/>
</dbReference>
<dbReference type="PROSITE" id="PS51837">
    <property type="entry name" value="LITAF"/>
    <property type="match status" value="1"/>
</dbReference>
<comment type="caution">
    <text evidence="3">The sequence shown here is derived from an EMBL/GenBank/DDBJ whole genome shotgun (WGS) entry which is preliminary data.</text>
</comment>
<protein>
    <recommendedName>
        <fullName evidence="2">LITAF domain-containing protein</fullName>
    </recommendedName>
</protein>
<evidence type="ECO:0000313" key="3">
    <source>
        <dbReference type="EMBL" id="GAB1315567.1"/>
    </source>
</evidence>
<dbReference type="EMBL" id="BAAFSV010000003">
    <property type="protein sequence ID" value="GAB1315567.1"/>
    <property type="molecule type" value="Genomic_DNA"/>
</dbReference>
<feature type="compositionally biased region" description="Basic and acidic residues" evidence="1">
    <location>
        <begin position="201"/>
        <end position="210"/>
    </location>
</feature>
<gene>
    <name evidence="3" type="ORF">MFIFM68171_05777</name>
</gene>
<feature type="region of interest" description="Disordered" evidence="1">
    <location>
        <begin position="189"/>
        <end position="210"/>
    </location>
</feature>
<feature type="region of interest" description="Disordered" evidence="1">
    <location>
        <begin position="24"/>
        <end position="74"/>
    </location>
</feature>
<name>A0ABQ0GCU9_9PEZI</name>
<dbReference type="Proteomes" id="UP001628179">
    <property type="component" value="Unassembled WGS sequence"/>
</dbReference>
<sequence length="210" mass="22709">MDSRAPITTTVDVDAGHARDDRIAVAQPADTADIDEITATKPAPPEEMTLNIARNSDRTGEPKPGPTVKLLSQGPNGVWRPENYVIRLTDLSEEPEFIDCPYCHSRQRTRVVPNDNGETATAALCCCIFCGGIGACIPILCHWGADTDHYCSGCRKHVARKLHGGKTEPIWPQAASGYKPSQYQPIKMTVPTGKTVGSKSEVTKKEPGTP</sequence>
<accession>A0ABQ0GCU9</accession>
<keyword evidence="4" id="KW-1185">Reference proteome</keyword>
<organism evidence="3 4">
    <name type="scientific">Madurella fahalii</name>
    <dbReference type="NCBI Taxonomy" id="1157608"/>
    <lineage>
        <taxon>Eukaryota</taxon>
        <taxon>Fungi</taxon>
        <taxon>Dikarya</taxon>
        <taxon>Ascomycota</taxon>
        <taxon>Pezizomycotina</taxon>
        <taxon>Sordariomycetes</taxon>
        <taxon>Sordariomycetidae</taxon>
        <taxon>Sordariales</taxon>
        <taxon>Sordariales incertae sedis</taxon>
        <taxon>Madurella</taxon>
    </lineage>
</organism>